<dbReference type="InterPro" id="IPR051410">
    <property type="entry name" value="Ferric/Cupric_Reductase"/>
</dbReference>
<dbReference type="SUPFAM" id="SSF63380">
    <property type="entry name" value="Riboflavin synthase domain-like"/>
    <property type="match status" value="1"/>
</dbReference>
<dbReference type="InterPro" id="IPR013121">
    <property type="entry name" value="Fe_red_NAD-bd_6"/>
</dbReference>
<evidence type="ECO:0000256" key="9">
    <source>
        <dbReference type="ARBA" id="ARBA00023002"/>
    </source>
</evidence>
<dbReference type="STRING" id="1392247.A0A3N4L1G6"/>
<feature type="transmembrane region" description="Helical" evidence="13">
    <location>
        <begin position="266"/>
        <end position="285"/>
    </location>
</feature>
<keyword evidence="9" id="KW-0560">Oxidoreductase</keyword>
<comment type="similarity">
    <text evidence="2">Belongs to the ferric reductase (FRE) family.</text>
</comment>
<keyword evidence="10" id="KW-0406">Ion transport</keyword>
<dbReference type="GO" id="GO:0006826">
    <property type="term" value="P:iron ion transport"/>
    <property type="evidence" value="ECO:0007669"/>
    <property type="project" value="TreeGrafter"/>
</dbReference>
<feature type="transmembrane region" description="Helical" evidence="13">
    <location>
        <begin position="175"/>
        <end position="193"/>
    </location>
</feature>
<evidence type="ECO:0000256" key="6">
    <source>
        <dbReference type="ARBA" id="ARBA00022692"/>
    </source>
</evidence>
<dbReference type="InParanoid" id="A0A3N4L1G6"/>
<reference evidence="15 16" key="1">
    <citation type="journal article" date="2018" name="Nat. Ecol. Evol.">
        <title>Pezizomycetes genomes reveal the molecular basis of ectomycorrhizal truffle lifestyle.</title>
        <authorList>
            <person name="Murat C."/>
            <person name="Payen T."/>
            <person name="Noel B."/>
            <person name="Kuo A."/>
            <person name="Morin E."/>
            <person name="Chen J."/>
            <person name="Kohler A."/>
            <person name="Krizsan K."/>
            <person name="Balestrini R."/>
            <person name="Da Silva C."/>
            <person name="Montanini B."/>
            <person name="Hainaut M."/>
            <person name="Levati E."/>
            <person name="Barry K.W."/>
            <person name="Belfiori B."/>
            <person name="Cichocki N."/>
            <person name="Clum A."/>
            <person name="Dockter R.B."/>
            <person name="Fauchery L."/>
            <person name="Guy J."/>
            <person name="Iotti M."/>
            <person name="Le Tacon F."/>
            <person name="Lindquist E.A."/>
            <person name="Lipzen A."/>
            <person name="Malagnac F."/>
            <person name="Mello A."/>
            <person name="Molinier V."/>
            <person name="Miyauchi S."/>
            <person name="Poulain J."/>
            <person name="Riccioni C."/>
            <person name="Rubini A."/>
            <person name="Sitrit Y."/>
            <person name="Splivallo R."/>
            <person name="Traeger S."/>
            <person name="Wang M."/>
            <person name="Zifcakova L."/>
            <person name="Wipf D."/>
            <person name="Zambonelli A."/>
            <person name="Paolocci F."/>
            <person name="Nowrousian M."/>
            <person name="Ottonello S."/>
            <person name="Baldrian P."/>
            <person name="Spatafora J.W."/>
            <person name="Henrissat B."/>
            <person name="Nagy L.G."/>
            <person name="Aury J.M."/>
            <person name="Wincker P."/>
            <person name="Grigoriev I.V."/>
            <person name="Bonfante P."/>
            <person name="Martin F.M."/>
        </authorList>
    </citation>
    <scope>NUCLEOTIDE SEQUENCE [LARGE SCALE GENOMIC DNA]</scope>
    <source>
        <strain evidence="15 16">CCBAS932</strain>
    </source>
</reference>
<feature type="transmembrane region" description="Helical" evidence="13">
    <location>
        <begin position="37"/>
        <end position="58"/>
    </location>
</feature>
<dbReference type="InterPro" id="IPR013112">
    <property type="entry name" value="FAD-bd_8"/>
</dbReference>
<dbReference type="InterPro" id="IPR017938">
    <property type="entry name" value="Riboflavin_synthase-like_b-brl"/>
</dbReference>
<dbReference type="InterPro" id="IPR013130">
    <property type="entry name" value="Fe3_Rdtase_TM_dom"/>
</dbReference>
<feature type="transmembrane region" description="Helical" evidence="13">
    <location>
        <begin position="138"/>
        <end position="163"/>
    </location>
</feature>
<evidence type="ECO:0000256" key="11">
    <source>
        <dbReference type="ARBA" id="ARBA00023136"/>
    </source>
</evidence>
<dbReference type="SFLD" id="SFLDG01168">
    <property type="entry name" value="Ferric_reductase_subgroup_(FRE"/>
    <property type="match status" value="1"/>
</dbReference>
<dbReference type="Pfam" id="PF08030">
    <property type="entry name" value="NAD_binding_6"/>
    <property type="match status" value="1"/>
</dbReference>
<feature type="transmembrane region" description="Helical" evidence="13">
    <location>
        <begin position="213"/>
        <end position="235"/>
    </location>
</feature>
<keyword evidence="6 13" id="KW-0812">Transmembrane</keyword>
<evidence type="ECO:0000256" key="3">
    <source>
        <dbReference type="ARBA" id="ARBA00012668"/>
    </source>
</evidence>
<dbReference type="Pfam" id="PF08022">
    <property type="entry name" value="FAD_binding_8"/>
    <property type="match status" value="1"/>
</dbReference>
<evidence type="ECO:0000256" key="13">
    <source>
        <dbReference type="SAM" id="Phobius"/>
    </source>
</evidence>
<proteinExistence type="inferred from homology"/>
<dbReference type="CDD" id="cd06186">
    <property type="entry name" value="NOX_Duox_like_FAD_NADP"/>
    <property type="match status" value="1"/>
</dbReference>
<comment type="catalytic activity">
    <reaction evidence="12">
        <text>2 a Fe(II)-siderophore + NADP(+) + H(+) = 2 a Fe(III)-siderophore + NADPH</text>
        <dbReference type="Rhea" id="RHEA:28795"/>
        <dbReference type="Rhea" id="RHEA-COMP:11342"/>
        <dbReference type="Rhea" id="RHEA-COMP:11344"/>
        <dbReference type="ChEBI" id="CHEBI:15378"/>
        <dbReference type="ChEBI" id="CHEBI:29033"/>
        <dbReference type="ChEBI" id="CHEBI:29034"/>
        <dbReference type="ChEBI" id="CHEBI:57783"/>
        <dbReference type="ChEBI" id="CHEBI:58349"/>
        <dbReference type="EC" id="1.16.1.9"/>
    </reaction>
</comment>
<evidence type="ECO:0000256" key="1">
    <source>
        <dbReference type="ARBA" id="ARBA00004651"/>
    </source>
</evidence>
<dbReference type="EC" id="1.16.1.9" evidence="3"/>
<evidence type="ECO:0000259" key="14">
    <source>
        <dbReference type="PROSITE" id="PS51384"/>
    </source>
</evidence>
<accession>A0A3N4L1G6</accession>
<dbReference type="PROSITE" id="PS51384">
    <property type="entry name" value="FAD_FR"/>
    <property type="match status" value="1"/>
</dbReference>
<evidence type="ECO:0000256" key="8">
    <source>
        <dbReference type="ARBA" id="ARBA00022989"/>
    </source>
</evidence>
<evidence type="ECO:0000256" key="5">
    <source>
        <dbReference type="ARBA" id="ARBA00022475"/>
    </source>
</evidence>
<dbReference type="PANTHER" id="PTHR32361">
    <property type="entry name" value="FERRIC/CUPRIC REDUCTASE TRANSMEMBRANE COMPONENT"/>
    <property type="match status" value="1"/>
</dbReference>
<dbReference type="Gene3D" id="3.40.50.80">
    <property type="entry name" value="Nucleotide-binding domain of ferredoxin-NADP reductase (FNR) module"/>
    <property type="match status" value="1"/>
</dbReference>
<name>A0A3N4L1G6_9PEZI</name>
<dbReference type="SUPFAM" id="SSF52343">
    <property type="entry name" value="Ferredoxin reductase-like, C-terminal NADP-linked domain"/>
    <property type="match status" value="1"/>
</dbReference>
<feature type="transmembrane region" description="Helical" evidence="13">
    <location>
        <begin position="97"/>
        <end position="118"/>
    </location>
</feature>
<feature type="transmembrane region" description="Helical" evidence="13">
    <location>
        <begin position="242"/>
        <end position="260"/>
    </location>
</feature>
<protein>
    <recommendedName>
        <fullName evidence="3">ferric-chelate reductase (NADPH)</fullName>
        <ecNumber evidence="3">1.16.1.9</ecNumber>
    </recommendedName>
</protein>
<keyword evidence="4" id="KW-0813">Transport</keyword>
<evidence type="ECO:0000256" key="2">
    <source>
        <dbReference type="ARBA" id="ARBA00006278"/>
    </source>
</evidence>
<sequence length="553" mass="61076">MKSTLSRRMDMTNTSSAAIEAAQILDPWTGQWKYPRALIIFLCAIVAIFTLLHISQFLRDRRHLSSKSRKATLSLYDRTAAVLRSLIYRRPLHGAPALGPVILIVSLLVFTLVWTFAVQPYYRPLRSGGSPPLSLRSGLFAVGLTPMVYLLAFKANIVTYLTGVSHEKLNVLHRWGARLILFLGVVHTIPFLVQPLREGGYAELKSVWAEDNMNVTGCAALAALVVLVGGSCVPLRKYCYELFVGTHILSAFLYLAFIFWHCEDLLTSWTYLWATAALWLASVLLRFMNTTFNAALPCTLQVLPGDAVMVTIPTTHIWTPAQHVFLRFPGLSVFDNHPFSVCSVSENSDELNTLVVVVRPRSGFTRRLFLAAAEDGPEAAMRVVVDGPYGGVPRAVESFQGIVLVAGGSGVTAVVGVLSWLVRCMRRGEGCVEKIKLVWAVKDRRVLAWFEGQVAEAVAMAGVECRFFITGHEEESEKMEAVDGVEIAKGRPDCGRMLEEWVGEMGERVCVVASGPQGLRSDVANSIAGLQTKVNDRESGLQELYLHTEAFDW</sequence>
<feature type="domain" description="FAD-binding FR-type" evidence="14">
    <location>
        <begin position="277"/>
        <end position="395"/>
    </location>
</feature>
<dbReference type="InterPro" id="IPR017927">
    <property type="entry name" value="FAD-bd_FR_type"/>
</dbReference>
<dbReference type="AlphaFoldDB" id="A0A3N4L1G6"/>
<dbReference type="GO" id="GO:0015677">
    <property type="term" value="P:copper ion import"/>
    <property type="evidence" value="ECO:0007669"/>
    <property type="project" value="TreeGrafter"/>
</dbReference>
<dbReference type="InterPro" id="IPR039261">
    <property type="entry name" value="FNR_nucleotide-bd"/>
</dbReference>
<evidence type="ECO:0000313" key="15">
    <source>
        <dbReference type="EMBL" id="RPB16656.1"/>
    </source>
</evidence>
<dbReference type="OrthoDB" id="17725at2759"/>
<feature type="transmembrane region" description="Helical" evidence="13">
    <location>
        <begin position="402"/>
        <end position="422"/>
    </location>
</feature>
<dbReference type="SFLD" id="SFLDS00052">
    <property type="entry name" value="Ferric_Reductase_Domain"/>
    <property type="match status" value="1"/>
</dbReference>
<evidence type="ECO:0000256" key="10">
    <source>
        <dbReference type="ARBA" id="ARBA00023065"/>
    </source>
</evidence>
<dbReference type="FunCoup" id="A0A3N4L1G6">
    <property type="interactions" value="18"/>
</dbReference>
<keyword evidence="7" id="KW-0249">Electron transport</keyword>
<dbReference type="GO" id="GO:0052851">
    <property type="term" value="F:ferric-chelate reductase (NADPH) activity"/>
    <property type="evidence" value="ECO:0007669"/>
    <property type="project" value="UniProtKB-EC"/>
</dbReference>
<keyword evidence="5" id="KW-1003">Cell membrane</keyword>
<dbReference type="EMBL" id="ML119108">
    <property type="protein sequence ID" value="RPB16656.1"/>
    <property type="molecule type" value="Genomic_DNA"/>
</dbReference>
<gene>
    <name evidence="15" type="ORF">P167DRAFT_570421</name>
</gene>
<dbReference type="Proteomes" id="UP000277580">
    <property type="component" value="Unassembled WGS sequence"/>
</dbReference>
<evidence type="ECO:0000256" key="4">
    <source>
        <dbReference type="ARBA" id="ARBA00022448"/>
    </source>
</evidence>
<organism evidence="15 16">
    <name type="scientific">Morchella conica CCBAS932</name>
    <dbReference type="NCBI Taxonomy" id="1392247"/>
    <lineage>
        <taxon>Eukaryota</taxon>
        <taxon>Fungi</taxon>
        <taxon>Dikarya</taxon>
        <taxon>Ascomycota</taxon>
        <taxon>Pezizomycotina</taxon>
        <taxon>Pezizomycetes</taxon>
        <taxon>Pezizales</taxon>
        <taxon>Morchellaceae</taxon>
        <taxon>Morchella</taxon>
    </lineage>
</organism>
<evidence type="ECO:0000313" key="16">
    <source>
        <dbReference type="Proteomes" id="UP000277580"/>
    </source>
</evidence>
<comment type="subcellular location">
    <subcellularLocation>
        <location evidence="1">Cell membrane</location>
        <topology evidence="1">Multi-pass membrane protein</topology>
    </subcellularLocation>
</comment>
<keyword evidence="8 13" id="KW-1133">Transmembrane helix</keyword>
<dbReference type="Pfam" id="PF01794">
    <property type="entry name" value="Ferric_reduct"/>
    <property type="match status" value="1"/>
</dbReference>
<keyword evidence="11 13" id="KW-0472">Membrane</keyword>
<dbReference type="PANTHER" id="PTHR32361:SF23">
    <property type="entry name" value="FERRIC-CHELATE REDUCTASE"/>
    <property type="match status" value="1"/>
</dbReference>
<dbReference type="GO" id="GO:0006879">
    <property type="term" value="P:intracellular iron ion homeostasis"/>
    <property type="evidence" value="ECO:0007669"/>
    <property type="project" value="TreeGrafter"/>
</dbReference>
<evidence type="ECO:0000256" key="7">
    <source>
        <dbReference type="ARBA" id="ARBA00022982"/>
    </source>
</evidence>
<evidence type="ECO:0000256" key="12">
    <source>
        <dbReference type="ARBA" id="ARBA00048483"/>
    </source>
</evidence>
<dbReference type="GO" id="GO:0005886">
    <property type="term" value="C:plasma membrane"/>
    <property type="evidence" value="ECO:0007669"/>
    <property type="project" value="UniProtKB-SubCell"/>
</dbReference>
<keyword evidence="16" id="KW-1185">Reference proteome</keyword>